<feature type="domain" description="Integrase DNA-binding" evidence="3">
    <location>
        <begin position="8"/>
        <end position="95"/>
    </location>
</feature>
<dbReference type="EMBL" id="JPXS01000024">
    <property type="protein sequence ID" value="KGQ32252.1"/>
    <property type="molecule type" value="Genomic_DNA"/>
</dbReference>
<dbReference type="Proteomes" id="UP000030526">
    <property type="component" value="Unassembled WGS sequence"/>
</dbReference>
<dbReference type="Gene3D" id="3.30.160.390">
    <property type="entry name" value="Integrase, DNA-binding domain"/>
    <property type="match status" value="1"/>
</dbReference>
<dbReference type="InterPro" id="IPR050808">
    <property type="entry name" value="Phage_Integrase"/>
</dbReference>
<evidence type="ECO:0000256" key="1">
    <source>
        <dbReference type="ARBA" id="ARBA00008857"/>
    </source>
</evidence>
<evidence type="ECO:0000256" key="2">
    <source>
        <dbReference type="ARBA" id="ARBA00022908"/>
    </source>
</evidence>
<comment type="caution">
    <text evidence="4">The sequence shown here is derived from an EMBL/GenBank/DDBJ whole genome shotgun (WGS) entry which is preliminary data.</text>
</comment>
<dbReference type="Pfam" id="PF13356">
    <property type="entry name" value="Arm-DNA-bind_3"/>
    <property type="match status" value="1"/>
</dbReference>
<dbReference type="AlphaFoldDB" id="A0A0A2YK97"/>
<dbReference type="RefSeq" id="WP_039081961.1">
    <property type="nucleotide sequence ID" value="NZ_JARTCM010000004.1"/>
</dbReference>
<dbReference type="GO" id="GO:0015074">
    <property type="term" value="P:DNA integration"/>
    <property type="evidence" value="ECO:0007669"/>
    <property type="project" value="UniProtKB-KW"/>
</dbReference>
<dbReference type="PANTHER" id="PTHR30629">
    <property type="entry name" value="PROPHAGE INTEGRASE"/>
    <property type="match status" value="1"/>
</dbReference>
<protein>
    <recommendedName>
        <fullName evidence="3">Integrase DNA-binding domain-containing protein</fullName>
    </recommendedName>
</protein>
<name>A0A0A2YK97_9PAST</name>
<dbReference type="InterPro" id="IPR025166">
    <property type="entry name" value="Integrase_DNA_bind_dom"/>
</dbReference>
<comment type="similarity">
    <text evidence="1">Belongs to the 'phage' integrase family.</text>
</comment>
<dbReference type="PANTHER" id="PTHR30629:SF6">
    <property type="entry name" value="PROPHAGE INTEGRASE INTA-RELATED"/>
    <property type="match status" value="1"/>
</dbReference>
<evidence type="ECO:0000313" key="5">
    <source>
        <dbReference type="Proteomes" id="UP000030526"/>
    </source>
</evidence>
<evidence type="ECO:0000259" key="3">
    <source>
        <dbReference type="Pfam" id="PF13356"/>
    </source>
</evidence>
<evidence type="ECO:0000313" key="4">
    <source>
        <dbReference type="EMBL" id="KGQ32252.1"/>
    </source>
</evidence>
<gene>
    <name evidence="4" type="ORF">JP32_04935</name>
</gene>
<reference evidence="4 5" key="1">
    <citation type="submission" date="2014-08" db="EMBL/GenBank/DDBJ databases">
        <title>Chaperone-usher fimbriae in a diverse selection of Gallibacterium genomes.</title>
        <authorList>
            <person name="Kudirkiene E."/>
            <person name="Bager R.J."/>
            <person name="Johnson T.J."/>
            <person name="Bojesen A.M."/>
        </authorList>
    </citation>
    <scope>NUCLEOTIDE SEQUENCE [LARGE SCALE GENOMIC DNA]</scope>
    <source>
        <strain evidence="4 5">20558/3kl.</strain>
    </source>
</reference>
<dbReference type="InterPro" id="IPR038488">
    <property type="entry name" value="Integrase_DNA-bd_sf"/>
</dbReference>
<keyword evidence="2" id="KW-0229">DNA integration</keyword>
<organism evidence="4 5">
    <name type="scientific">Gallibacterium anatis</name>
    <dbReference type="NCBI Taxonomy" id="750"/>
    <lineage>
        <taxon>Bacteria</taxon>
        <taxon>Pseudomonadati</taxon>
        <taxon>Pseudomonadota</taxon>
        <taxon>Gammaproteobacteria</taxon>
        <taxon>Pasteurellales</taxon>
        <taxon>Pasteurellaceae</taxon>
        <taxon>Gallibacterium</taxon>
    </lineage>
</organism>
<sequence length="149" mass="17346">MPRITKPLTNTEIDKAKIKNKEYNLTDGNGLILRVKPTGTKAWLFNYYHPTTKKRTSFTIGTYPVITLAKARAKREEFRALLANGVDPQVKAKEEKQAINTQIENSFLSVAEKWKEKKALEIEPLTLKKNWRRLETYIFPLLFTYDNNE</sequence>
<proteinExistence type="inferred from homology"/>
<accession>A0A0A2YK97</accession>